<organism evidence="1">
    <name type="scientific">marine sediment metagenome</name>
    <dbReference type="NCBI Taxonomy" id="412755"/>
    <lineage>
        <taxon>unclassified sequences</taxon>
        <taxon>metagenomes</taxon>
        <taxon>ecological metagenomes</taxon>
    </lineage>
</organism>
<name>A0A0F9AK54_9ZZZZ</name>
<reference evidence="1" key="1">
    <citation type="journal article" date="2015" name="Nature">
        <title>Complex archaea that bridge the gap between prokaryotes and eukaryotes.</title>
        <authorList>
            <person name="Spang A."/>
            <person name="Saw J.H."/>
            <person name="Jorgensen S.L."/>
            <person name="Zaremba-Niedzwiedzka K."/>
            <person name="Martijn J."/>
            <person name="Lind A.E."/>
            <person name="van Eijk R."/>
            <person name="Schleper C."/>
            <person name="Guy L."/>
            <person name="Ettema T.J."/>
        </authorList>
    </citation>
    <scope>NUCLEOTIDE SEQUENCE</scope>
</reference>
<sequence length="218" mass="24253">LQQAPVLCGLALVENSLEKIQTACLVQPAEFMETDRKLLTHARQLLPRIPLDDLDILIVDEMGKNISGSGMDTNVIGSWRRDGGERTPDYRTLVVLDITEKSKGNAVGIGMADLTTRRVVNKIDLNTTYTNALTAGIWASARMPIALENDEATVLMALSRVRDPSQVRMARIKNTLKLENFWVTKALFPELEAKPEIIIDQNPILMEFDPKGKILPMS</sequence>
<protein>
    <submittedName>
        <fullName evidence="1">Uncharacterized protein</fullName>
    </submittedName>
</protein>
<evidence type="ECO:0000313" key="1">
    <source>
        <dbReference type="EMBL" id="KKK72591.1"/>
    </source>
</evidence>
<gene>
    <name evidence="1" type="ORF">LCGC14_2902350</name>
</gene>
<feature type="non-terminal residue" evidence="1">
    <location>
        <position position="1"/>
    </location>
</feature>
<dbReference type="EMBL" id="LAZR01057184">
    <property type="protein sequence ID" value="KKK72591.1"/>
    <property type="molecule type" value="Genomic_DNA"/>
</dbReference>
<proteinExistence type="predicted"/>
<dbReference type="AlphaFoldDB" id="A0A0F9AK54"/>
<accession>A0A0F9AK54</accession>
<comment type="caution">
    <text evidence="1">The sequence shown here is derived from an EMBL/GenBank/DDBJ whole genome shotgun (WGS) entry which is preliminary data.</text>
</comment>